<evidence type="ECO:0000256" key="3">
    <source>
        <dbReference type="PROSITE-ProRule" id="PRU00339"/>
    </source>
</evidence>
<dbReference type="SUPFAM" id="SSF48452">
    <property type="entry name" value="TPR-like"/>
    <property type="match status" value="1"/>
</dbReference>
<dbReference type="InterPro" id="IPR050498">
    <property type="entry name" value="Ycf3"/>
</dbReference>
<keyword evidence="1" id="KW-0677">Repeat</keyword>
<dbReference type="GO" id="GO:0046813">
    <property type="term" value="P:receptor-mediated virion attachment to host cell"/>
    <property type="evidence" value="ECO:0007669"/>
    <property type="project" value="TreeGrafter"/>
</dbReference>
<comment type="caution">
    <text evidence="5">The sequence shown here is derived from an EMBL/GenBank/DDBJ whole genome shotgun (WGS) entry which is preliminary data.</text>
</comment>
<dbReference type="OrthoDB" id="7594766at2"/>
<organism evidence="5 6">
    <name type="scientific">Parasphingopyxis lamellibrachiae</name>
    <dbReference type="NCBI Taxonomy" id="680125"/>
    <lineage>
        <taxon>Bacteria</taxon>
        <taxon>Pseudomonadati</taxon>
        <taxon>Pseudomonadota</taxon>
        <taxon>Alphaproteobacteria</taxon>
        <taxon>Sphingomonadales</taxon>
        <taxon>Sphingomonadaceae</taxon>
        <taxon>Parasphingopyxis</taxon>
    </lineage>
</organism>
<dbReference type="Proteomes" id="UP000256310">
    <property type="component" value="Unassembled WGS sequence"/>
</dbReference>
<dbReference type="PANTHER" id="PTHR44858">
    <property type="entry name" value="TETRATRICOPEPTIDE REPEAT PROTEIN 6"/>
    <property type="match status" value="1"/>
</dbReference>
<dbReference type="SMART" id="SM00028">
    <property type="entry name" value="TPR"/>
    <property type="match status" value="2"/>
</dbReference>
<evidence type="ECO:0000256" key="2">
    <source>
        <dbReference type="ARBA" id="ARBA00022803"/>
    </source>
</evidence>
<keyword evidence="2 3" id="KW-0802">TPR repeat</keyword>
<proteinExistence type="predicted"/>
<protein>
    <submittedName>
        <fullName evidence="5">Tetratricopeptide repeat protein</fullName>
    </submittedName>
</protein>
<feature type="chain" id="PRO_5017585380" evidence="4">
    <location>
        <begin position="23"/>
        <end position="188"/>
    </location>
</feature>
<evidence type="ECO:0000313" key="6">
    <source>
        <dbReference type="Proteomes" id="UP000256310"/>
    </source>
</evidence>
<dbReference type="Pfam" id="PF13432">
    <property type="entry name" value="TPR_16"/>
    <property type="match status" value="1"/>
</dbReference>
<gene>
    <name evidence="5" type="ORF">DFR46_0459</name>
</gene>
<feature type="repeat" description="TPR" evidence="3">
    <location>
        <begin position="67"/>
        <end position="100"/>
    </location>
</feature>
<evidence type="ECO:0000256" key="4">
    <source>
        <dbReference type="SAM" id="SignalP"/>
    </source>
</evidence>
<dbReference type="GO" id="GO:0009279">
    <property type="term" value="C:cell outer membrane"/>
    <property type="evidence" value="ECO:0007669"/>
    <property type="project" value="TreeGrafter"/>
</dbReference>
<dbReference type="PROSITE" id="PS50005">
    <property type="entry name" value="TPR"/>
    <property type="match status" value="1"/>
</dbReference>
<dbReference type="InterPro" id="IPR011990">
    <property type="entry name" value="TPR-like_helical_dom_sf"/>
</dbReference>
<dbReference type="EMBL" id="QRDP01000004">
    <property type="protein sequence ID" value="RED15465.1"/>
    <property type="molecule type" value="Genomic_DNA"/>
</dbReference>
<dbReference type="AlphaFoldDB" id="A0A3D9FCE7"/>
<evidence type="ECO:0000313" key="5">
    <source>
        <dbReference type="EMBL" id="RED15465.1"/>
    </source>
</evidence>
<evidence type="ECO:0000256" key="1">
    <source>
        <dbReference type="ARBA" id="ARBA00022737"/>
    </source>
</evidence>
<dbReference type="RefSeq" id="WP_116234982.1">
    <property type="nucleotide sequence ID" value="NZ_QRDP01000004.1"/>
</dbReference>
<reference evidence="5 6" key="1">
    <citation type="submission" date="2018-07" db="EMBL/GenBank/DDBJ databases">
        <title>Genomic Encyclopedia of Type Strains, Phase IV (KMG-IV): sequencing the most valuable type-strain genomes for metagenomic binning, comparative biology and taxonomic classification.</title>
        <authorList>
            <person name="Goeker M."/>
        </authorList>
    </citation>
    <scope>NUCLEOTIDE SEQUENCE [LARGE SCALE GENOMIC DNA]</scope>
    <source>
        <strain evidence="5 6">DSM 26725</strain>
    </source>
</reference>
<dbReference type="Gene3D" id="1.25.40.10">
    <property type="entry name" value="Tetratricopeptide repeat domain"/>
    <property type="match status" value="1"/>
</dbReference>
<sequence length="188" mass="20441">MRSSSIAAALAIAGFAASGVHAAVSVFGNSTARSCYESALYERSGPSDIRTCTEAIDDYRLSGRDRVASYVNRGILHVRNGNFALAIADYDEAITLDRSEPEAYLNKALAMLHRRESMAEIVELLTTAIENGTREPALAYYGRGVAHEMNGDVSAAYYDIRRAADIAPEWDLPARDLGRFRVSGEEGD</sequence>
<feature type="signal peptide" evidence="4">
    <location>
        <begin position="1"/>
        <end position="22"/>
    </location>
</feature>
<accession>A0A3D9FCE7</accession>
<name>A0A3D9FCE7_9SPHN</name>
<dbReference type="InterPro" id="IPR019734">
    <property type="entry name" value="TPR_rpt"/>
</dbReference>
<keyword evidence="6" id="KW-1185">Reference proteome</keyword>
<keyword evidence="4" id="KW-0732">Signal</keyword>
<dbReference type="PANTHER" id="PTHR44858:SF1">
    <property type="entry name" value="UDP-N-ACETYLGLUCOSAMINE--PEPTIDE N-ACETYLGLUCOSAMINYLTRANSFERASE SPINDLY-RELATED"/>
    <property type="match status" value="1"/>
</dbReference>